<evidence type="ECO:0000313" key="1">
    <source>
        <dbReference type="EMBL" id="EFD01463.1"/>
    </source>
</evidence>
<proteinExistence type="predicted"/>
<accession>D3A9P2</accession>
<evidence type="ECO:0000313" key="2">
    <source>
        <dbReference type="Proteomes" id="UP000004968"/>
    </source>
</evidence>
<gene>
    <name evidence="1" type="ORF">CLOSTHATH_00313</name>
</gene>
<dbReference type="AlphaFoldDB" id="D3A9P2"/>
<dbReference type="Proteomes" id="UP000004968">
    <property type="component" value="Unassembled WGS sequence"/>
</dbReference>
<protein>
    <submittedName>
        <fullName evidence="1">Uncharacterized protein</fullName>
    </submittedName>
</protein>
<dbReference type="EMBL" id="ACIO01000020">
    <property type="protein sequence ID" value="EFD01463.1"/>
    <property type="molecule type" value="Genomic_DNA"/>
</dbReference>
<organism evidence="1 2">
    <name type="scientific">Hungatella hathewayi DSM 13479</name>
    <dbReference type="NCBI Taxonomy" id="566550"/>
    <lineage>
        <taxon>Bacteria</taxon>
        <taxon>Bacillati</taxon>
        <taxon>Bacillota</taxon>
        <taxon>Clostridia</taxon>
        <taxon>Lachnospirales</taxon>
        <taxon>Lachnospiraceae</taxon>
        <taxon>Hungatella</taxon>
    </lineage>
</organism>
<name>D3A9P2_9FIRM</name>
<sequence>MAEMPKQLVMYFTIEMGKCKNNMKKDQPGELILFSEKVFRFLWGVAKTI</sequence>
<dbReference type="HOGENOM" id="CLU_3136531_0_0_9"/>
<comment type="caution">
    <text evidence="1">The sequence shown here is derived from an EMBL/GenBank/DDBJ whole genome shotgun (WGS) entry which is preliminary data.</text>
</comment>
<reference evidence="1 2" key="1">
    <citation type="submission" date="2010-01" db="EMBL/GenBank/DDBJ databases">
        <authorList>
            <person name="Weinstock G."/>
            <person name="Sodergren E."/>
            <person name="Clifton S."/>
            <person name="Fulton L."/>
            <person name="Fulton B."/>
            <person name="Courtney L."/>
            <person name="Fronick C."/>
            <person name="Harrison M."/>
            <person name="Strong C."/>
            <person name="Farmer C."/>
            <person name="Delahaunty K."/>
            <person name="Markovic C."/>
            <person name="Hall O."/>
            <person name="Minx P."/>
            <person name="Tomlinson C."/>
            <person name="Mitreva M."/>
            <person name="Nelson J."/>
            <person name="Hou S."/>
            <person name="Wollam A."/>
            <person name="Pepin K.H."/>
            <person name="Johnson M."/>
            <person name="Bhonagiri V."/>
            <person name="Nash W.E."/>
            <person name="Warren W."/>
            <person name="Chinwalla A."/>
            <person name="Mardis E.R."/>
            <person name="Wilson R.K."/>
        </authorList>
    </citation>
    <scope>NUCLEOTIDE SEQUENCE [LARGE SCALE GENOMIC DNA]</scope>
    <source>
        <strain evidence="1 2">DSM 13479</strain>
    </source>
</reference>